<dbReference type="NCBIfam" id="TIGR00229">
    <property type="entry name" value="sensory_box"/>
    <property type="match status" value="2"/>
</dbReference>
<dbReference type="PANTHER" id="PTHR24422:SF27">
    <property type="entry name" value="PROTEIN-GLUTAMATE O-METHYLTRANSFERASE"/>
    <property type="match status" value="1"/>
</dbReference>
<dbReference type="Pfam" id="PF13426">
    <property type="entry name" value="PAS_9"/>
    <property type="match status" value="1"/>
</dbReference>
<dbReference type="Pfam" id="PF00512">
    <property type="entry name" value="HisKA"/>
    <property type="match status" value="1"/>
</dbReference>
<dbReference type="InterPro" id="IPR050903">
    <property type="entry name" value="Bact_Chemotaxis_MeTrfase"/>
</dbReference>
<dbReference type="SMART" id="SM00086">
    <property type="entry name" value="PAC"/>
    <property type="match status" value="3"/>
</dbReference>
<evidence type="ECO:0000256" key="6">
    <source>
        <dbReference type="PROSITE-ProRule" id="PRU00050"/>
    </source>
</evidence>
<dbReference type="RefSeq" id="WP_163668622.1">
    <property type="nucleotide sequence ID" value="NZ_QZCE01000002.1"/>
</dbReference>
<dbReference type="SUPFAM" id="SSF52738">
    <property type="entry name" value="Methylesterase CheB, C-terminal domain"/>
    <property type="match status" value="1"/>
</dbReference>
<dbReference type="SUPFAM" id="SSF55785">
    <property type="entry name" value="PYP-like sensor domain (PAS domain)"/>
    <property type="match status" value="2"/>
</dbReference>
<evidence type="ECO:0000256" key="3">
    <source>
        <dbReference type="ARBA" id="ARBA00022553"/>
    </source>
</evidence>
<dbReference type="SMART" id="SM00138">
    <property type="entry name" value="MeTrc"/>
    <property type="match status" value="1"/>
</dbReference>
<keyword evidence="3" id="KW-0597">Phosphoprotein</keyword>
<evidence type="ECO:0000256" key="7">
    <source>
        <dbReference type="SAM" id="Coils"/>
    </source>
</evidence>
<dbReference type="PRINTS" id="PR00996">
    <property type="entry name" value="CHERMTFRASE"/>
</dbReference>
<dbReference type="GO" id="GO:0008984">
    <property type="term" value="F:protein-glutamate methylesterase activity"/>
    <property type="evidence" value="ECO:0007669"/>
    <property type="project" value="InterPro"/>
</dbReference>
<dbReference type="InterPro" id="IPR013655">
    <property type="entry name" value="PAS_fold_3"/>
</dbReference>
<feature type="domain" description="PAC" evidence="10">
    <location>
        <begin position="1077"/>
        <end position="1129"/>
    </location>
</feature>
<dbReference type="InterPro" id="IPR035965">
    <property type="entry name" value="PAS-like_dom_sf"/>
</dbReference>
<dbReference type="Pfam" id="PF01339">
    <property type="entry name" value="CheB_methylest"/>
    <property type="match status" value="1"/>
</dbReference>
<accession>A0A6M0SFQ8</accession>
<keyword evidence="7" id="KW-0175">Coiled coil</keyword>
<sequence>MVDTIDRQTSTSFLIVGIGTSAGGLRALEDFFGNMPNDSNAAFIVVQHLSPDYKSLMSELLKRHTDMDVQQVTDQVSLCPNTVFLIPPGQNMVLKDGCLHLTPQERGRGRQPNLPIDLFFKSLSLESREKTISVILSGTGSDGSQGIQEISEKGGIVLVQAPETAEFDGMPQSAISTGVVDLILPASELAQTTYQLVTAPNGLQVLRDNLQNQLIPIQLQKIINIIEQHDDIDFGHYKPNSITRRIRRRCLIAGYQDLDSYISRLNASKEERNCLRNDLLITVTRFFRDAEAWQFLENNVLPELLDRFSSGQTLRIWITACATGEEAYSMAILVRELLDQRQLSIEVKIFATDLDQVALNKASLGIYPAPIVNEIGEARVSRFFTSRNDGSFEVSRAIREMIIFANHNLAKDAGFTQVDLVTCRNVLIYMQTDLQAQVLRNLHFALNVNGILFLGESETLGILEEEFDTLHRKWKIYQKLRDVKLSLSTGAFAALKINRPQLQVALSDKNSRFDPLLEQAFKTLLNQREATCLLVDRQMQLLYVCGDTLSLLRVPDGRQSNDLIEMLPQSLQLPLSTALHRICQGRDSRVCYNSYQIKEPEYECLTVNVEVSRQAANRKTGEFFLIVISQESGPDTTLPSNQFETSDDTAQYMLQLEGDLQHTRENLQATIEELETTNEEQQATNEELIASNEELQSTNEELQSVNEELYTVNAEYQSKIQSLTELNNDLDNLLSNIEVGVIFLDNGLRIRKYTSAATVAYNLVANDVGRPIGHLSHNLENLDLLVVLEQFKEQRKTIEQEVQVKHQGPHLLMRIHPYLAENQTVDGVILTFVNIDEIKRTQLRLEAAETRLSQSNEILEQKIQGRTAELTASQERYDLAVKGARVGLWDRNLLTNENYISPQYREILGYEDDQDELQNWHTAFESKLHPDDYGRVMEALNNHLQHRVPYQAEYRMRKKNGDYCWVYARGQAIWDESGNPVRITGSVIDISDRKAAEKELQDSEARYRNLYESTPAILCSINNEDELVSISHHWLQTFGYDHTEVIGRKFTEFLTPESRQYAVDVVMPDFLENGVCHNIPYQWICKDGSIRDVLLSATVEQGTSGILPRSLAVLSDVTEHNKSQAELVRYQEHLEELVEGRTAEIKQANQQLQAEVLERQRAQSELANRAQALEQSNADLEQFAYVVSHDLQEPLRAMTVFAQLLEGDYGKHLDATAHDYIGHIVEGGIRMHGLINGILAFSRATHREITFTAVELEQVLTAAIKNLSSAIEESQAVITHDVLPSLNVDEPQILQLFQNLISNAIKFRGAEPPRIHMGAEWKNKQWTFSLQDNGIGIPKEQQERTFGLFQRLHTREEKEGYGIGLAVCKKVVERHQGHIWLESEPGQGSAFYFTLGMPRG</sequence>
<dbReference type="InterPro" id="IPR005467">
    <property type="entry name" value="His_kinase_dom"/>
</dbReference>
<dbReference type="CDD" id="cd00130">
    <property type="entry name" value="PAS"/>
    <property type="match status" value="2"/>
</dbReference>
<dbReference type="SMART" id="SM00388">
    <property type="entry name" value="HisKA"/>
    <property type="match status" value="1"/>
</dbReference>
<dbReference type="SUPFAM" id="SSF47757">
    <property type="entry name" value="Chemotaxis receptor methyltransferase CheR, N-terminal domain"/>
    <property type="match status" value="1"/>
</dbReference>
<dbReference type="PROSITE" id="PS50123">
    <property type="entry name" value="CHER"/>
    <property type="match status" value="1"/>
</dbReference>
<dbReference type="PANTHER" id="PTHR24422">
    <property type="entry name" value="CHEMOTAXIS PROTEIN METHYLTRANSFERASE"/>
    <property type="match status" value="1"/>
</dbReference>
<feature type="domain" description="CheB-type methylesterase" evidence="11">
    <location>
        <begin position="9"/>
        <end position="200"/>
    </location>
</feature>
<dbReference type="Pfam" id="PF02518">
    <property type="entry name" value="HATPase_c"/>
    <property type="match status" value="1"/>
</dbReference>
<dbReference type="InterPro" id="IPR003661">
    <property type="entry name" value="HisK_dim/P_dom"/>
</dbReference>
<keyword evidence="4" id="KW-0808">Transferase</keyword>
<dbReference type="SUPFAM" id="SSF47384">
    <property type="entry name" value="Homodimeric domain of signal transducing histidine kinase"/>
    <property type="match status" value="1"/>
</dbReference>
<dbReference type="GO" id="GO:0000155">
    <property type="term" value="F:phosphorelay sensor kinase activity"/>
    <property type="evidence" value="ECO:0007669"/>
    <property type="project" value="InterPro"/>
</dbReference>
<dbReference type="InterPro" id="IPR000014">
    <property type="entry name" value="PAS"/>
</dbReference>
<keyword evidence="5" id="KW-0418">Kinase</keyword>
<evidence type="ECO:0000256" key="4">
    <source>
        <dbReference type="ARBA" id="ARBA00022679"/>
    </source>
</evidence>
<dbReference type="GO" id="GO:0006935">
    <property type="term" value="P:chemotaxis"/>
    <property type="evidence" value="ECO:0007669"/>
    <property type="project" value="UniProtKB-UniRule"/>
</dbReference>
<dbReference type="GO" id="GO:0005737">
    <property type="term" value="C:cytoplasm"/>
    <property type="evidence" value="ECO:0007669"/>
    <property type="project" value="InterPro"/>
</dbReference>
<dbReference type="SMART" id="SM00091">
    <property type="entry name" value="PAS"/>
    <property type="match status" value="3"/>
</dbReference>
<dbReference type="FunFam" id="3.30.565.10:FF:000006">
    <property type="entry name" value="Sensor histidine kinase WalK"/>
    <property type="match status" value="1"/>
</dbReference>
<dbReference type="SUPFAM" id="SSF53335">
    <property type="entry name" value="S-adenosyl-L-methionine-dependent methyltransferases"/>
    <property type="match status" value="1"/>
</dbReference>
<dbReference type="Pfam" id="PF01739">
    <property type="entry name" value="CheR"/>
    <property type="match status" value="1"/>
</dbReference>
<keyword evidence="6" id="KW-0145">Chemotaxis</keyword>
<feature type="domain" description="Histidine kinase" evidence="8">
    <location>
        <begin position="1186"/>
        <end position="1399"/>
    </location>
</feature>
<dbReference type="SMART" id="SM00387">
    <property type="entry name" value="HATPase_c"/>
    <property type="match status" value="1"/>
</dbReference>
<dbReference type="Gene3D" id="3.30.450.20">
    <property type="entry name" value="PAS domain"/>
    <property type="match status" value="3"/>
</dbReference>
<evidence type="ECO:0000313" key="14">
    <source>
        <dbReference type="Proteomes" id="UP000473574"/>
    </source>
</evidence>
<feature type="active site" evidence="6">
    <location>
        <position position="21"/>
    </location>
</feature>
<dbReference type="EMBL" id="QZCE01000002">
    <property type="protein sequence ID" value="NEZ66452.1"/>
    <property type="molecule type" value="Genomic_DNA"/>
</dbReference>
<comment type="catalytic activity">
    <reaction evidence="1">
        <text>ATP + protein L-histidine = ADP + protein N-phospho-L-histidine.</text>
        <dbReference type="EC" id="2.7.13.3"/>
    </reaction>
</comment>
<dbReference type="Proteomes" id="UP000473574">
    <property type="component" value="Unassembled WGS sequence"/>
</dbReference>
<dbReference type="GO" id="GO:0008757">
    <property type="term" value="F:S-adenosylmethionine-dependent methyltransferase activity"/>
    <property type="evidence" value="ECO:0007669"/>
    <property type="project" value="InterPro"/>
</dbReference>
<dbReference type="InterPro" id="IPR022641">
    <property type="entry name" value="CheR_N"/>
</dbReference>
<dbReference type="Pfam" id="PF13596">
    <property type="entry name" value="PAS_10"/>
    <property type="match status" value="1"/>
</dbReference>
<dbReference type="Gene3D" id="3.30.565.10">
    <property type="entry name" value="Histidine kinase-like ATPase, C-terminal domain"/>
    <property type="match status" value="1"/>
</dbReference>
<reference evidence="13 14" key="1">
    <citation type="journal article" date="2020" name="Microb. Ecol.">
        <title>Ecogenomics of the Marine Benthic Filamentous Cyanobacterium Adonisia.</title>
        <authorList>
            <person name="Walter J.M."/>
            <person name="Coutinho F.H."/>
            <person name="Leomil L."/>
            <person name="Hargreaves P.I."/>
            <person name="Campeao M.E."/>
            <person name="Vieira V.V."/>
            <person name="Silva B.S."/>
            <person name="Fistarol G.O."/>
            <person name="Salomon P.S."/>
            <person name="Sawabe T."/>
            <person name="Mino S."/>
            <person name="Hosokawa M."/>
            <person name="Miyashita H."/>
            <person name="Maruyama F."/>
            <person name="van Verk M.C."/>
            <person name="Dutilh B.E."/>
            <person name="Thompson C.C."/>
            <person name="Thompson F.L."/>
        </authorList>
    </citation>
    <scope>NUCLEOTIDE SEQUENCE [LARGE SCALE GENOMIC DNA]</scope>
    <source>
        <strain evidence="13 14">CCMR0082</strain>
    </source>
</reference>
<name>A0A6M0SFQ8_9CYAN</name>
<dbReference type="InterPro" id="IPR035909">
    <property type="entry name" value="CheB_C"/>
</dbReference>
<evidence type="ECO:0000256" key="5">
    <source>
        <dbReference type="ARBA" id="ARBA00022777"/>
    </source>
</evidence>
<dbReference type="InterPro" id="IPR003594">
    <property type="entry name" value="HATPase_dom"/>
</dbReference>
<evidence type="ECO:0000259" key="12">
    <source>
        <dbReference type="PROSITE" id="PS50123"/>
    </source>
</evidence>
<comment type="caution">
    <text evidence="13">The sequence shown here is derived from an EMBL/GenBank/DDBJ whole genome shotgun (WGS) entry which is preliminary data.</text>
</comment>
<evidence type="ECO:0000313" key="13">
    <source>
        <dbReference type="EMBL" id="NEZ66452.1"/>
    </source>
</evidence>
<dbReference type="InterPro" id="IPR022642">
    <property type="entry name" value="CheR_C"/>
</dbReference>
<dbReference type="PROSITE" id="PS50122">
    <property type="entry name" value="CHEB"/>
    <property type="match status" value="1"/>
</dbReference>
<evidence type="ECO:0000256" key="2">
    <source>
        <dbReference type="ARBA" id="ARBA00012438"/>
    </source>
</evidence>
<dbReference type="InterPro" id="IPR029063">
    <property type="entry name" value="SAM-dependent_MTases_sf"/>
</dbReference>
<dbReference type="Pfam" id="PF08447">
    <property type="entry name" value="PAS_3"/>
    <property type="match status" value="1"/>
</dbReference>
<feature type="coiled-coil region" evidence="7">
    <location>
        <begin position="1131"/>
        <end position="1165"/>
    </location>
</feature>
<evidence type="ECO:0000259" key="10">
    <source>
        <dbReference type="PROSITE" id="PS50113"/>
    </source>
</evidence>
<dbReference type="CDD" id="cd16434">
    <property type="entry name" value="CheB-CheR_fusion"/>
    <property type="match status" value="1"/>
</dbReference>
<dbReference type="InterPro" id="IPR000673">
    <property type="entry name" value="Sig_transdc_resp-reg_Me-estase"/>
</dbReference>
<organism evidence="13 14">
    <name type="scientific">Adonisia turfae CCMR0082</name>
    <dbReference type="NCBI Taxonomy" id="2304604"/>
    <lineage>
        <taxon>Bacteria</taxon>
        <taxon>Bacillati</taxon>
        <taxon>Cyanobacteriota</taxon>
        <taxon>Adonisia</taxon>
        <taxon>Adonisia turfae</taxon>
    </lineage>
</organism>
<feature type="domain" description="PAS" evidence="9">
    <location>
        <begin position="1003"/>
        <end position="1074"/>
    </location>
</feature>
<dbReference type="Pfam" id="PF03705">
    <property type="entry name" value="CheR_N"/>
    <property type="match status" value="1"/>
</dbReference>
<feature type="domain" description="CheR-type methyltransferase" evidence="12">
    <location>
        <begin position="218"/>
        <end position="460"/>
    </location>
</feature>
<dbReference type="Gene3D" id="1.10.287.130">
    <property type="match status" value="1"/>
</dbReference>
<dbReference type="PROSITE" id="PS50113">
    <property type="entry name" value="PAC"/>
    <property type="match status" value="2"/>
</dbReference>
<dbReference type="InterPro" id="IPR000780">
    <property type="entry name" value="CheR_MeTrfase"/>
</dbReference>
<feature type="coiled-coil region" evidence="7">
    <location>
        <begin position="653"/>
        <end position="736"/>
    </location>
</feature>
<dbReference type="Gene3D" id="3.40.50.180">
    <property type="entry name" value="Methylesterase CheB, C-terminal domain"/>
    <property type="match status" value="1"/>
</dbReference>
<dbReference type="PROSITE" id="PS50109">
    <property type="entry name" value="HIS_KIN"/>
    <property type="match status" value="1"/>
</dbReference>
<dbReference type="SUPFAM" id="SSF55874">
    <property type="entry name" value="ATPase domain of HSP90 chaperone/DNA topoisomerase II/histidine kinase"/>
    <property type="match status" value="1"/>
</dbReference>
<evidence type="ECO:0000259" key="8">
    <source>
        <dbReference type="PROSITE" id="PS50109"/>
    </source>
</evidence>
<feature type="domain" description="PAC" evidence="10">
    <location>
        <begin position="950"/>
        <end position="1002"/>
    </location>
</feature>
<dbReference type="CDD" id="cd00082">
    <property type="entry name" value="HisKA"/>
    <property type="match status" value="1"/>
</dbReference>
<dbReference type="Gene3D" id="3.40.50.150">
    <property type="entry name" value="Vaccinia Virus protein VP39"/>
    <property type="match status" value="1"/>
</dbReference>
<feature type="domain" description="PAS" evidence="9">
    <location>
        <begin position="899"/>
        <end position="947"/>
    </location>
</feature>
<dbReference type="InterPro" id="IPR036890">
    <property type="entry name" value="HATPase_C_sf"/>
</dbReference>
<dbReference type="InterPro" id="IPR000700">
    <property type="entry name" value="PAS-assoc_C"/>
</dbReference>
<feature type="active site" evidence="6">
    <location>
        <position position="48"/>
    </location>
</feature>
<gene>
    <name evidence="13" type="ORF">D0962_27455</name>
</gene>
<evidence type="ECO:0000259" key="11">
    <source>
        <dbReference type="PROSITE" id="PS50122"/>
    </source>
</evidence>
<feature type="active site" evidence="6">
    <location>
        <position position="142"/>
    </location>
</feature>
<dbReference type="InterPro" id="IPR036097">
    <property type="entry name" value="HisK_dim/P_sf"/>
</dbReference>
<dbReference type="InterPro" id="IPR001610">
    <property type="entry name" value="PAC"/>
</dbReference>
<protein>
    <recommendedName>
        <fullName evidence="2">histidine kinase</fullName>
        <ecNumber evidence="2">2.7.13.3</ecNumber>
    </recommendedName>
</protein>
<dbReference type="GO" id="GO:0000156">
    <property type="term" value="F:phosphorelay response regulator activity"/>
    <property type="evidence" value="ECO:0007669"/>
    <property type="project" value="InterPro"/>
</dbReference>
<dbReference type="EC" id="2.7.13.3" evidence="2"/>
<proteinExistence type="predicted"/>
<keyword evidence="6" id="KW-0378">Hydrolase</keyword>
<dbReference type="PROSITE" id="PS50112">
    <property type="entry name" value="PAS"/>
    <property type="match status" value="2"/>
</dbReference>
<evidence type="ECO:0000259" key="9">
    <source>
        <dbReference type="PROSITE" id="PS50112"/>
    </source>
</evidence>
<evidence type="ECO:0000256" key="1">
    <source>
        <dbReference type="ARBA" id="ARBA00000085"/>
    </source>
</evidence>